<evidence type="ECO:0000313" key="2">
    <source>
        <dbReference type="EMBL" id="HIZ70788.1"/>
    </source>
</evidence>
<dbReference type="InterPro" id="IPR043129">
    <property type="entry name" value="ATPase_NBD"/>
</dbReference>
<evidence type="ECO:0000256" key="1">
    <source>
        <dbReference type="ARBA" id="ARBA00006479"/>
    </source>
</evidence>
<proteinExistence type="inferred from homology"/>
<accession>A0A9D2G1B6</accession>
<dbReference type="Proteomes" id="UP000824106">
    <property type="component" value="Unassembled WGS sequence"/>
</dbReference>
<dbReference type="SUPFAM" id="SSF53067">
    <property type="entry name" value="Actin-like ATPase domain"/>
    <property type="match status" value="1"/>
</dbReference>
<name>A0A9D2G1B6_9LACT</name>
<gene>
    <name evidence="2" type="ORF">H9808_03340</name>
</gene>
<comment type="similarity">
    <text evidence="1">Belongs to the ROK (NagC/XylR) family.</text>
</comment>
<dbReference type="PANTHER" id="PTHR18964">
    <property type="entry name" value="ROK (REPRESSOR, ORF, KINASE) FAMILY"/>
    <property type="match status" value="1"/>
</dbReference>
<dbReference type="EMBL" id="DXAZ01000045">
    <property type="protein sequence ID" value="HIZ70788.1"/>
    <property type="molecule type" value="Genomic_DNA"/>
</dbReference>
<evidence type="ECO:0000313" key="3">
    <source>
        <dbReference type="Proteomes" id="UP000824106"/>
    </source>
</evidence>
<dbReference type="Gene3D" id="3.30.420.40">
    <property type="match status" value="2"/>
</dbReference>
<reference evidence="2" key="2">
    <citation type="submission" date="2021-04" db="EMBL/GenBank/DDBJ databases">
        <authorList>
            <person name="Gilroy R."/>
        </authorList>
    </citation>
    <scope>NUCLEOTIDE SEQUENCE</scope>
    <source>
        <strain evidence="2">CHK169-4300</strain>
    </source>
</reference>
<dbReference type="PANTHER" id="PTHR18964:SF170">
    <property type="entry name" value="SUGAR KINASE"/>
    <property type="match status" value="1"/>
</dbReference>
<dbReference type="CDD" id="cd24152">
    <property type="entry name" value="ASKHA_NBD_ROK-like"/>
    <property type="match status" value="1"/>
</dbReference>
<dbReference type="AlphaFoldDB" id="A0A9D2G1B6"/>
<organism evidence="2 3">
    <name type="scientific">Candidatus Atopostipes pullistercoris</name>
    <dbReference type="NCBI Taxonomy" id="2838467"/>
    <lineage>
        <taxon>Bacteria</taxon>
        <taxon>Bacillati</taxon>
        <taxon>Bacillota</taxon>
        <taxon>Bacilli</taxon>
        <taxon>Lactobacillales</taxon>
        <taxon>Carnobacteriaceae</taxon>
        <taxon>Atopostipes</taxon>
    </lineage>
</organism>
<sequence length="288" mass="31362">MKLMAFDLGGTSVKYGTYVKDELIDKGSFVTPNSLEELMEKMTSVMNKQEKIEGVAISAPGSVNQKDRVIEGISAIPYIHFTPIYDLFEKEFGVPVAIENDANCAGLCEVERGAAKDGKNIVFFVLGTGMGGSIFINRQLHTGSHMYGGEFGMSLNSNGETGSKNGTLVAATNKYNEEMGTNLDGIQLLDLYDQGQPEAVKTIDQMFNAIAEILYNVQVIIDPDIIVLGGGISNRASLSEELAERMDKHLEELDILGAKPQIVNAQYKNDANLYGAVINYKKQIKSSL</sequence>
<reference evidence="2" key="1">
    <citation type="journal article" date="2021" name="PeerJ">
        <title>Extensive microbial diversity within the chicken gut microbiome revealed by metagenomics and culture.</title>
        <authorList>
            <person name="Gilroy R."/>
            <person name="Ravi A."/>
            <person name="Getino M."/>
            <person name="Pursley I."/>
            <person name="Horton D.L."/>
            <person name="Alikhan N.F."/>
            <person name="Baker D."/>
            <person name="Gharbi K."/>
            <person name="Hall N."/>
            <person name="Watson M."/>
            <person name="Adriaenssens E.M."/>
            <person name="Foster-Nyarko E."/>
            <person name="Jarju S."/>
            <person name="Secka A."/>
            <person name="Antonio M."/>
            <person name="Oren A."/>
            <person name="Chaudhuri R.R."/>
            <person name="La Ragione R."/>
            <person name="Hildebrand F."/>
            <person name="Pallen M.J."/>
        </authorList>
    </citation>
    <scope>NUCLEOTIDE SEQUENCE</scope>
    <source>
        <strain evidence="2">CHK169-4300</strain>
    </source>
</reference>
<dbReference type="Pfam" id="PF00480">
    <property type="entry name" value="ROK"/>
    <property type="match status" value="1"/>
</dbReference>
<comment type="caution">
    <text evidence="2">The sequence shown here is derived from an EMBL/GenBank/DDBJ whole genome shotgun (WGS) entry which is preliminary data.</text>
</comment>
<protein>
    <submittedName>
        <fullName evidence="2">ROK family protein</fullName>
    </submittedName>
</protein>
<dbReference type="InterPro" id="IPR000600">
    <property type="entry name" value="ROK"/>
</dbReference>